<evidence type="ECO:0000313" key="3">
    <source>
        <dbReference type="Proteomes" id="UP000596661"/>
    </source>
</evidence>
<feature type="domain" description="DUF1985" evidence="1">
    <location>
        <begin position="2"/>
        <end position="97"/>
    </location>
</feature>
<dbReference type="PANTHER" id="PTHR48449:SF1">
    <property type="entry name" value="DUF1985 DOMAIN-CONTAINING PROTEIN"/>
    <property type="match status" value="1"/>
</dbReference>
<evidence type="ECO:0000259" key="1">
    <source>
        <dbReference type="Pfam" id="PF09331"/>
    </source>
</evidence>
<dbReference type="AlphaFoldDB" id="A0A803R3F8"/>
<protein>
    <recommendedName>
        <fullName evidence="1">DUF1985 domain-containing protein</fullName>
    </recommendedName>
</protein>
<proteinExistence type="predicted"/>
<dbReference type="Pfam" id="PF09331">
    <property type="entry name" value="DUF1985"/>
    <property type="match status" value="1"/>
</dbReference>
<dbReference type="EnsemblPlants" id="novel_model_462_5bda875f">
    <property type="protein sequence ID" value="cds.novel_model_462_5bda875f"/>
    <property type="gene ID" value="novel_gene_332_5bda875f"/>
</dbReference>
<name>A0A803R3F8_CANSA</name>
<organism evidence="2 3">
    <name type="scientific">Cannabis sativa</name>
    <name type="common">Hemp</name>
    <name type="synonym">Marijuana</name>
    <dbReference type="NCBI Taxonomy" id="3483"/>
    <lineage>
        <taxon>Eukaryota</taxon>
        <taxon>Viridiplantae</taxon>
        <taxon>Streptophyta</taxon>
        <taxon>Embryophyta</taxon>
        <taxon>Tracheophyta</taxon>
        <taxon>Spermatophyta</taxon>
        <taxon>Magnoliopsida</taxon>
        <taxon>eudicotyledons</taxon>
        <taxon>Gunneridae</taxon>
        <taxon>Pentapetalae</taxon>
        <taxon>rosids</taxon>
        <taxon>fabids</taxon>
        <taxon>Rosales</taxon>
        <taxon>Cannabaceae</taxon>
        <taxon>Cannabis</taxon>
    </lineage>
</organism>
<dbReference type="Proteomes" id="UP000596661">
    <property type="component" value="Chromosome 6"/>
</dbReference>
<keyword evidence="3" id="KW-1185">Reference proteome</keyword>
<dbReference type="EMBL" id="UZAU01000589">
    <property type="status" value="NOT_ANNOTATED_CDS"/>
    <property type="molecule type" value="Genomic_DNA"/>
</dbReference>
<dbReference type="InterPro" id="IPR015410">
    <property type="entry name" value="DUF1985"/>
</dbReference>
<dbReference type="PANTHER" id="PTHR48449">
    <property type="entry name" value="DUF1985 DOMAIN-CONTAINING PROTEIN"/>
    <property type="match status" value="1"/>
</dbReference>
<sequence length="104" mass="12144">MLRFSIEEFALVLGLDCSSQCDKLRYKQEKNLLKEKSFAGFKQINKKDVEKAFVGKRFGDDDELELKVVILYFVQYFVLSDSDTKKVSDLELNIIVNGRFNEYT</sequence>
<accession>A0A803R3F8</accession>
<reference evidence="2" key="2">
    <citation type="submission" date="2021-03" db="UniProtKB">
        <authorList>
            <consortium name="EnsemblPlants"/>
        </authorList>
    </citation>
    <scope>IDENTIFICATION</scope>
</reference>
<reference evidence="2" key="1">
    <citation type="submission" date="2018-11" db="EMBL/GenBank/DDBJ databases">
        <authorList>
            <person name="Grassa J C."/>
        </authorList>
    </citation>
    <scope>NUCLEOTIDE SEQUENCE [LARGE SCALE GENOMIC DNA]</scope>
</reference>
<dbReference type="Gramene" id="novel_model_462_5bda875f">
    <property type="protein sequence ID" value="cds.novel_model_462_5bda875f"/>
    <property type="gene ID" value="novel_gene_332_5bda875f"/>
</dbReference>
<evidence type="ECO:0000313" key="2">
    <source>
        <dbReference type="EnsemblPlants" id="cds.novel_model_462_5bda875f"/>
    </source>
</evidence>